<feature type="non-terminal residue" evidence="1">
    <location>
        <position position="104"/>
    </location>
</feature>
<name>A0A382V3I7_9ZZZZ</name>
<reference evidence="1" key="1">
    <citation type="submission" date="2018-05" db="EMBL/GenBank/DDBJ databases">
        <authorList>
            <person name="Lanie J.A."/>
            <person name="Ng W.-L."/>
            <person name="Kazmierczak K.M."/>
            <person name="Andrzejewski T.M."/>
            <person name="Davidsen T.M."/>
            <person name="Wayne K.J."/>
            <person name="Tettelin H."/>
            <person name="Glass J.I."/>
            <person name="Rusch D."/>
            <person name="Podicherti R."/>
            <person name="Tsui H.-C.T."/>
            <person name="Winkler M.E."/>
        </authorList>
    </citation>
    <scope>NUCLEOTIDE SEQUENCE</scope>
</reference>
<dbReference type="AlphaFoldDB" id="A0A382V3I7"/>
<gene>
    <name evidence="1" type="ORF">METZ01_LOCUS393449</name>
</gene>
<protein>
    <recommendedName>
        <fullName evidence="2">Flagellar assembly protein T C-terminal domain-containing protein</fullName>
    </recommendedName>
</protein>
<dbReference type="EMBL" id="UINC01148610">
    <property type="protein sequence ID" value="SVD40595.1"/>
    <property type="molecule type" value="Genomic_DNA"/>
</dbReference>
<organism evidence="1">
    <name type="scientific">marine metagenome</name>
    <dbReference type="NCBI Taxonomy" id="408172"/>
    <lineage>
        <taxon>unclassified sequences</taxon>
        <taxon>metagenomes</taxon>
        <taxon>ecological metagenomes</taxon>
    </lineage>
</organism>
<accession>A0A382V3I7</accession>
<sequence>MAIMNNHTLIRWFTALLAVMAIMPDPVQAGQAKILSSDDRIVKIGAGVDRGVRVGMLAEIYRQSAPLIHPITGENLGNPKVKIARIEVTKVGVVTAEAAFVEHY</sequence>
<proteinExistence type="predicted"/>
<evidence type="ECO:0000313" key="1">
    <source>
        <dbReference type="EMBL" id="SVD40595.1"/>
    </source>
</evidence>
<evidence type="ECO:0008006" key="2">
    <source>
        <dbReference type="Google" id="ProtNLM"/>
    </source>
</evidence>